<feature type="chain" id="PRO_5032419533" evidence="1">
    <location>
        <begin position="32"/>
        <end position="311"/>
    </location>
</feature>
<dbReference type="Gene3D" id="2.70.70.10">
    <property type="entry name" value="Glucose Permease (Domain IIA)"/>
    <property type="match status" value="1"/>
</dbReference>
<dbReference type="EMBL" id="JACJFM010000010">
    <property type="protein sequence ID" value="MBB1486965.1"/>
    <property type="molecule type" value="Genomic_DNA"/>
</dbReference>
<evidence type="ECO:0000259" key="2">
    <source>
        <dbReference type="Pfam" id="PF01551"/>
    </source>
</evidence>
<dbReference type="PANTHER" id="PTHR21666">
    <property type="entry name" value="PEPTIDASE-RELATED"/>
    <property type="match status" value="1"/>
</dbReference>
<dbReference type="Pfam" id="PF01551">
    <property type="entry name" value="Peptidase_M23"/>
    <property type="match status" value="1"/>
</dbReference>
<dbReference type="GO" id="GO:0004222">
    <property type="term" value="F:metalloendopeptidase activity"/>
    <property type="evidence" value="ECO:0007669"/>
    <property type="project" value="TreeGrafter"/>
</dbReference>
<dbReference type="PANTHER" id="PTHR21666:SF285">
    <property type="entry name" value="M23 FAMILY METALLOPEPTIDASE"/>
    <property type="match status" value="1"/>
</dbReference>
<evidence type="ECO:0000313" key="5">
    <source>
        <dbReference type="Proteomes" id="UP000565262"/>
    </source>
</evidence>
<feature type="signal peptide" evidence="1">
    <location>
        <begin position="1"/>
        <end position="31"/>
    </location>
</feature>
<dbReference type="AlphaFoldDB" id="A0A839INY8"/>
<accession>A0A839INY8</accession>
<dbReference type="InterPro" id="IPR040487">
    <property type="entry name" value="Peptidase_M23_N"/>
</dbReference>
<keyword evidence="5" id="KW-1185">Reference proteome</keyword>
<protein>
    <submittedName>
        <fullName evidence="4">Peptidoglycan DD-metalloendopeptidase family protein</fullName>
    </submittedName>
</protein>
<dbReference type="InterPro" id="IPR011055">
    <property type="entry name" value="Dup_hybrid_motif"/>
</dbReference>
<dbReference type="InterPro" id="IPR050570">
    <property type="entry name" value="Cell_wall_metabolism_enzyme"/>
</dbReference>
<evidence type="ECO:0000259" key="3">
    <source>
        <dbReference type="Pfam" id="PF18421"/>
    </source>
</evidence>
<evidence type="ECO:0000256" key="1">
    <source>
        <dbReference type="SAM" id="SignalP"/>
    </source>
</evidence>
<dbReference type="Gene3D" id="2.60.40.1590">
    <property type="entry name" value="Peptidoglycan hydrolase domains"/>
    <property type="match status" value="1"/>
</dbReference>
<evidence type="ECO:0000313" key="4">
    <source>
        <dbReference type="EMBL" id="MBB1486965.1"/>
    </source>
</evidence>
<dbReference type="RefSeq" id="WP_182808745.1">
    <property type="nucleotide sequence ID" value="NZ_JACJFM010000010.1"/>
</dbReference>
<reference evidence="4 5" key="1">
    <citation type="submission" date="2020-08" db="EMBL/GenBank/DDBJ databases">
        <title>Oceanospirillum sp. nov. isolated from marine sediment.</title>
        <authorList>
            <person name="Ji X."/>
        </authorList>
    </citation>
    <scope>NUCLEOTIDE SEQUENCE [LARGE SCALE GENOMIC DNA]</scope>
    <source>
        <strain evidence="4 5">D5</strain>
    </source>
</reference>
<dbReference type="Pfam" id="PF18421">
    <property type="entry name" value="Peptidase_M23_N"/>
    <property type="match status" value="1"/>
</dbReference>
<feature type="domain" description="Peptidase family M23 N-terminal" evidence="3">
    <location>
        <begin position="40"/>
        <end position="108"/>
    </location>
</feature>
<organism evidence="4 5">
    <name type="scientific">Oceanospirillum sediminis</name>
    <dbReference type="NCBI Taxonomy" id="2760088"/>
    <lineage>
        <taxon>Bacteria</taxon>
        <taxon>Pseudomonadati</taxon>
        <taxon>Pseudomonadota</taxon>
        <taxon>Gammaproteobacteria</taxon>
        <taxon>Oceanospirillales</taxon>
        <taxon>Oceanospirillaceae</taxon>
        <taxon>Oceanospirillum</taxon>
    </lineage>
</organism>
<sequence length="311" mass="34427">MGTAIGITGRAKRASWIAALSTALLSLPLQADYNPRVSPEPGGVAVIELPNSIGEGTPEVYFRGQRVYTMNRAYNQKSDDRWVAWIGLSQNLAAGKHTVQIRQPGGRNRNVYLDVVAPEQNVVKRIVSNGKLRTGLTPSQENRIRQEKAMIDSIIKGWQGTGAPDKRPFIHPTSGGDLIKPFGQRVFYNNEMIFNQNGIDLSGQRVLAPADGRIVMIKDLFYEGTHVIIDHGGGLFTQYSHLARVNFRTRQGQAVKRGEEIGKIGRSGHQIILGKSFAAPLKTPMLHWRVSLNGVYVNPELFLDKAETKSY</sequence>
<proteinExistence type="predicted"/>
<gene>
    <name evidence="4" type="ORF">H4O21_10110</name>
</gene>
<dbReference type="InterPro" id="IPR016047">
    <property type="entry name" value="M23ase_b-sheet_dom"/>
</dbReference>
<dbReference type="SUPFAM" id="SSF51261">
    <property type="entry name" value="Duplicated hybrid motif"/>
    <property type="match status" value="1"/>
</dbReference>
<comment type="caution">
    <text evidence="4">The sequence shown here is derived from an EMBL/GenBank/DDBJ whole genome shotgun (WGS) entry which is preliminary data.</text>
</comment>
<dbReference type="Proteomes" id="UP000565262">
    <property type="component" value="Unassembled WGS sequence"/>
</dbReference>
<dbReference type="CDD" id="cd12797">
    <property type="entry name" value="M23_peptidase"/>
    <property type="match status" value="1"/>
</dbReference>
<feature type="domain" description="M23ase beta-sheet core" evidence="2">
    <location>
        <begin position="197"/>
        <end position="299"/>
    </location>
</feature>
<keyword evidence="1" id="KW-0732">Signal</keyword>
<name>A0A839INY8_9GAMM</name>